<proteinExistence type="predicted"/>
<dbReference type="Proteomes" id="UP001518976">
    <property type="component" value="Unassembled WGS sequence"/>
</dbReference>
<organism evidence="1 2">
    <name type="scientific">Streptomyces spirodelae</name>
    <dbReference type="NCBI Taxonomy" id="2812904"/>
    <lineage>
        <taxon>Bacteria</taxon>
        <taxon>Bacillati</taxon>
        <taxon>Actinomycetota</taxon>
        <taxon>Actinomycetes</taxon>
        <taxon>Kitasatosporales</taxon>
        <taxon>Streptomycetaceae</taxon>
        <taxon>Streptomyces</taxon>
    </lineage>
</organism>
<dbReference type="EMBL" id="JAFFZN010000007">
    <property type="protein sequence ID" value="MBO8185915.1"/>
    <property type="molecule type" value="Genomic_DNA"/>
</dbReference>
<evidence type="ECO:0000313" key="2">
    <source>
        <dbReference type="Proteomes" id="UP001518976"/>
    </source>
</evidence>
<gene>
    <name evidence="1" type="ORF">JW592_10625</name>
</gene>
<reference evidence="1 2" key="1">
    <citation type="submission" date="2021-02" db="EMBL/GenBank/DDBJ databases">
        <title>Streptomyces spirodelae sp. nov., isolated from duckweed.</title>
        <authorList>
            <person name="Saimee Y."/>
            <person name="Duangmal K."/>
        </authorList>
    </citation>
    <scope>NUCLEOTIDE SEQUENCE [LARGE SCALE GENOMIC DNA]</scope>
    <source>
        <strain evidence="1 2">DW4-2</strain>
    </source>
</reference>
<protein>
    <submittedName>
        <fullName evidence="1">DUF397 domain-containing protein</fullName>
    </submittedName>
</protein>
<accession>A0ABS3WS16</accession>
<name>A0ABS3WS16_9ACTN</name>
<evidence type="ECO:0000313" key="1">
    <source>
        <dbReference type="EMBL" id="MBO8185915.1"/>
    </source>
</evidence>
<dbReference type="RefSeq" id="WP_209264712.1">
    <property type="nucleotide sequence ID" value="NZ_JAFFZN010000007.1"/>
</dbReference>
<sequence>MRDTKQRLDVDRPTLVFGYEAWARFVGHIG</sequence>
<keyword evidence="2" id="KW-1185">Reference proteome</keyword>
<comment type="caution">
    <text evidence="1">The sequence shown here is derived from an EMBL/GenBank/DDBJ whole genome shotgun (WGS) entry which is preliminary data.</text>
</comment>